<evidence type="ECO:0000256" key="1">
    <source>
        <dbReference type="ARBA" id="ARBA00012513"/>
    </source>
</evidence>
<dbReference type="GO" id="GO:0004674">
    <property type="term" value="F:protein serine/threonine kinase activity"/>
    <property type="evidence" value="ECO:0007669"/>
    <property type="project" value="UniProtKB-EC"/>
</dbReference>
<dbReference type="Pfam" id="PF00069">
    <property type="entry name" value="Pkinase"/>
    <property type="match status" value="1"/>
</dbReference>
<dbReference type="PROSITE" id="PS00108">
    <property type="entry name" value="PROTEIN_KINASE_ST"/>
    <property type="match status" value="1"/>
</dbReference>
<feature type="region of interest" description="Disordered" evidence="8">
    <location>
        <begin position="388"/>
        <end position="428"/>
    </location>
</feature>
<sequence>MSMGSGGGSDRLVAGRYRLLSRLGRGGMGTVWRAEDELLNRQVAVKEVHLRGESSAVEREQQRGRTLREARAVAQVRHPSVVGIHDVVEQDGEPWIVMELVDGTSLGGRLAAEGPLPPREAAALGLAVLSALEAAHSRGVLHRDVKPDNVLLERDSGRVVLTDFGIARLDGSATLTEAGAFLGSPEFTAPERTAGGEAGPESDLWSVGVLLCTALEGRSPFRRDSMSGVLYAVLYEDIVLPASAEPLADVVRGLLQRDPAQRMTAVQASWLLNDYLERESGGVSPTADTLRTAAGTAAPRAGAAGAGAAGTGALGAGAAGAPTPARREPGPEPVRDRTLPELGGAGAERERGVWRSVLVGAGVVVAAAALAAGGVLLFQHGSGNGANTAGGPAGGAASSSASASVSASPTASPTATATPSATSTTAAPTTPAAVAVPAGYTFRHDPKGFSLAVPDGWGRSIGAGGRIFYISPDQKYRIGIHPPQAVSPKGVLATLEGQDAAGPKNYPGYKKSTVQPTSFHNTDDAAIMQWTWNGYPADVDPWGSRRVQDLSWTEGGRTYDFWVSAPTDDIDQADRYYQIVSSTFRAG</sequence>
<evidence type="ECO:0000259" key="9">
    <source>
        <dbReference type="PROSITE" id="PS50011"/>
    </source>
</evidence>
<dbReference type="SUPFAM" id="SSF56112">
    <property type="entry name" value="Protein kinase-like (PK-like)"/>
    <property type="match status" value="1"/>
</dbReference>
<evidence type="ECO:0000313" key="11">
    <source>
        <dbReference type="Proteomes" id="UP001592530"/>
    </source>
</evidence>
<feature type="compositionally biased region" description="Basic and acidic residues" evidence="8">
    <location>
        <begin position="325"/>
        <end position="339"/>
    </location>
</feature>
<feature type="binding site" evidence="7">
    <location>
        <position position="46"/>
    </location>
    <ligand>
        <name>ATP</name>
        <dbReference type="ChEBI" id="CHEBI:30616"/>
    </ligand>
</feature>
<accession>A0ABV6X2D3</accession>
<dbReference type="CDD" id="cd14014">
    <property type="entry name" value="STKc_PknB_like"/>
    <property type="match status" value="1"/>
</dbReference>
<evidence type="ECO:0000256" key="6">
    <source>
        <dbReference type="ARBA" id="ARBA00022840"/>
    </source>
</evidence>
<dbReference type="SMART" id="SM00220">
    <property type="entry name" value="S_TKc"/>
    <property type="match status" value="1"/>
</dbReference>
<evidence type="ECO:0000313" key="10">
    <source>
        <dbReference type="EMBL" id="MFC1432356.1"/>
    </source>
</evidence>
<dbReference type="InterPro" id="IPR011009">
    <property type="entry name" value="Kinase-like_dom_sf"/>
</dbReference>
<keyword evidence="5 10" id="KW-0418">Kinase</keyword>
<evidence type="ECO:0000256" key="4">
    <source>
        <dbReference type="ARBA" id="ARBA00022741"/>
    </source>
</evidence>
<gene>
    <name evidence="10" type="ORF">ACEZDB_17040</name>
</gene>
<keyword evidence="2" id="KW-0723">Serine/threonine-protein kinase</keyword>
<dbReference type="Gene3D" id="3.30.200.20">
    <property type="entry name" value="Phosphorylase Kinase, domain 1"/>
    <property type="match status" value="1"/>
</dbReference>
<dbReference type="InterPro" id="IPR000719">
    <property type="entry name" value="Prot_kinase_dom"/>
</dbReference>
<protein>
    <recommendedName>
        <fullName evidence="1">non-specific serine/threonine protein kinase</fullName>
        <ecNumber evidence="1">2.7.11.1</ecNumber>
    </recommendedName>
</protein>
<dbReference type="PROSITE" id="PS50011">
    <property type="entry name" value="PROTEIN_KINASE_DOM"/>
    <property type="match status" value="1"/>
</dbReference>
<keyword evidence="6 7" id="KW-0067">ATP-binding</keyword>
<dbReference type="Proteomes" id="UP001592530">
    <property type="component" value="Unassembled WGS sequence"/>
</dbReference>
<dbReference type="EMBL" id="JBHEZY010000006">
    <property type="protein sequence ID" value="MFC1432356.1"/>
    <property type="molecule type" value="Genomic_DNA"/>
</dbReference>
<name>A0ABV6X2D3_9ACTN</name>
<evidence type="ECO:0000256" key="3">
    <source>
        <dbReference type="ARBA" id="ARBA00022679"/>
    </source>
</evidence>
<comment type="caution">
    <text evidence="10">The sequence shown here is derived from an EMBL/GenBank/DDBJ whole genome shotgun (WGS) entry which is preliminary data.</text>
</comment>
<evidence type="ECO:0000256" key="2">
    <source>
        <dbReference type="ARBA" id="ARBA00022527"/>
    </source>
</evidence>
<feature type="domain" description="Protein kinase" evidence="9">
    <location>
        <begin position="17"/>
        <end position="276"/>
    </location>
</feature>
<dbReference type="PANTHER" id="PTHR43289">
    <property type="entry name" value="MITOGEN-ACTIVATED PROTEIN KINASE KINASE KINASE 20-RELATED"/>
    <property type="match status" value="1"/>
</dbReference>
<reference evidence="10 11" key="1">
    <citation type="submission" date="2024-09" db="EMBL/GenBank/DDBJ databases">
        <authorList>
            <person name="Lee S.D."/>
        </authorList>
    </citation>
    <scope>NUCLEOTIDE SEQUENCE [LARGE SCALE GENOMIC DNA]</scope>
    <source>
        <strain evidence="10 11">N1-3</strain>
    </source>
</reference>
<keyword evidence="3 10" id="KW-0808">Transferase</keyword>
<dbReference type="PROSITE" id="PS00107">
    <property type="entry name" value="PROTEIN_KINASE_ATP"/>
    <property type="match status" value="1"/>
</dbReference>
<evidence type="ECO:0000256" key="7">
    <source>
        <dbReference type="PROSITE-ProRule" id="PRU10141"/>
    </source>
</evidence>
<dbReference type="InterPro" id="IPR017441">
    <property type="entry name" value="Protein_kinase_ATP_BS"/>
</dbReference>
<feature type="region of interest" description="Disordered" evidence="8">
    <location>
        <begin position="315"/>
        <end position="346"/>
    </location>
</feature>
<dbReference type="PANTHER" id="PTHR43289:SF6">
    <property type="entry name" value="SERINE_THREONINE-PROTEIN KINASE NEKL-3"/>
    <property type="match status" value="1"/>
</dbReference>
<evidence type="ECO:0000256" key="8">
    <source>
        <dbReference type="SAM" id="MobiDB-lite"/>
    </source>
</evidence>
<keyword evidence="4 7" id="KW-0547">Nucleotide-binding</keyword>
<dbReference type="InterPro" id="IPR008271">
    <property type="entry name" value="Ser/Thr_kinase_AS"/>
</dbReference>
<proteinExistence type="predicted"/>
<dbReference type="EC" id="2.7.11.1" evidence="1"/>
<evidence type="ECO:0000256" key="5">
    <source>
        <dbReference type="ARBA" id="ARBA00022777"/>
    </source>
</evidence>
<dbReference type="RefSeq" id="WP_380554106.1">
    <property type="nucleotide sequence ID" value="NZ_JBHEZY010000006.1"/>
</dbReference>
<organism evidence="10 11">
    <name type="scientific">Streptacidiphilus alkalitolerans</name>
    <dbReference type="NCBI Taxonomy" id="3342712"/>
    <lineage>
        <taxon>Bacteria</taxon>
        <taxon>Bacillati</taxon>
        <taxon>Actinomycetota</taxon>
        <taxon>Actinomycetes</taxon>
        <taxon>Kitasatosporales</taxon>
        <taxon>Streptomycetaceae</taxon>
        <taxon>Streptacidiphilus</taxon>
    </lineage>
</organism>
<dbReference type="Gene3D" id="1.10.510.10">
    <property type="entry name" value="Transferase(Phosphotransferase) domain 1"/>
    <property type="match status" value="1"/>
</dbReference>